<name>A0AAE4AQJ2_9BACT</name>
<evidence type="ECO:0000313" key="1">
    <source>
        <dbReference type="EMBL" id="MDQ0291580.1"/>
    </source>
</evidence>
<dbReference type="RefSeq" id="WP_307264575.1">
    <property type="nucleotide sequence ID" value="NZ_JAUSVL010000001.1"/>
</dbReference>
<evidence type="ECO:0000313" key="2">
    <source>
        <dbReference type="Proteomes" id="UP001238163"/>
    </source>
</evidence>
<gene>
    <name evidence="1" type="ORF">J3R75_003687</name>
</gene>
<sequence>MVLYSIVVRRNSGGAPRYLVRTGADGPTFPPTKLKDGGDLYQNLDRIFEGDFGLPRRSYYPERELPTLDNAPAGPHYDGLPDRWLLYPVIVSLTADARQALESAPNAAWLTLDELAAASAEPNTRAIIGWLLGEGADHLSNAPEQPTMEARANHWARFHEGGVRIVRGESVKNILGSGDRAFNLRVADPYLPYHRQGLGFTWSFFTPKDRQDLHVHGLPAVEIYGVIEGRLQLWWKPMNARGVCVWCHKTLEPGDWAEVEPLNCHFAAWLTPEGLGTVIKAAGTGELAGVGRLGVSGKTICDWSSTRDTEAEARQKRCSNHGCCVFPPALHALMAEYQKPFPKRDYARISELGECTKQ</sequence>
<accession>A0AAE4AQJ2</accession>
<reference evidence="1" key="1">
    <citation type="submission" date="2023-07" db="EMBL/GenBank/DDBJ databases">
        <title>Genomic Encyclopedia of Type Strains, Phase IV (KMG-IV): sequencing the most valuable type-strain genomes for metagenomic binning, comparative biology and taxonomic classification.</title>
        <authorList>
            <person name="Goeker M."/>
        </authorList>
    </citation>
    <scope>NUCLEOTIDE SEQUENCE</scope>
    <source>
        <strain evidence="1">DSM 24202</strain>
    </source>
</reference>
<protein>
    <submittedName>
        <fullName evidence="1">Uncharacterized protein</fullName>
    </submittedName>
</protein>
<dbReference type="AlphaFoldDB" id="A0AAE4AQJ2"/>
<proteinExistence type="predicted"/>
<dbReference type="EMBL" id="JAUSVL010000001">
    <property type="protein sequence ID" value="MDQ0291580.1"/>
    <property type="molecule type" value="Genomic_DNA"/>
</dbReference>
<keyword evidence="2" id="KW-1185">Reference proteome</keyword>
<comment type="caution">
    <text evidence="1">The sequence shown here is derived from an EMBL/GenBank/DDBJ whole genome shotgun (WGS) entry which is preliminary data.</text>
</comment>
<dbReference type="Proteomes" id="UP001238163">
    <property type="component" value="Unassembled WGS sequence"/>
</dbReference>
<organism evidence="1 2">
    <name type="scientific">Oligosphaera ethanolica</name>
    <dbReference type="NCBI Taxonomy" id="760260"/>
    <lineage>
        <taxon>Bacteria</taxon>
        <taxon>Pseudomonadati</taxon>
        <taxon>Lentisphaerota</taxon>
        <taxon>Oligosphaeria</taxon>
        <taxon>Oligosphaerales</taxon>
        <taxon>Oligosphaeraceae</taxon>
        <taxon>Oligosphaera</taxon>
    </lineage>
</organism>